<dbReference type="AlphaFoldDB" id="A0A8J4E104"/>
<evidence type="ECO:0000313" key="5">
    <source>
        <dbReference type="Proteomes" id="UP000612585"/>
    </source>
</evidence>
<feature type="signal peptide" evidence="3">
    <location>
        <begin position="1"/>
        <end position="28"/>
    </location>
</feature>
<proteinExistence type="predicted"/>
<dbReference type="SUPFAM" id="SSF51120">
    <property type="entry name" value="beta-Roll"/>
    <property type="match status" value="3"/>
</dbReference>
<dbReference type="RefSeq" id="WP_203996635.1">
    <property type="nucleotide sequence ID" value="NZ_BOPG01000031.1"/>
</dbReference>
<reference evidence="4" key="1">
    <citation type="submission" date="2021-01" db="EMBL/GenBank/DDBJ databases">
        <title>Whole genome shotgun sequence of Virgisporangium aurantiacum NBRC 16421.</title>
        <authorList>
            <person name="Komaki H."/>
            <person name="Tamura T."/>
        </authorList>
    </citation>
    <scope>NUCLEOTIDE SEQUENCE</scope>
    <source>
        <strain evidence="4">NBRC 16421</strain>
    </source>
</reference>
<gene>
    <name evidence="4" type="ORF">Vau01_048720</name>
</gene>
<dbReference type="Gene3D" id="2.150.10.10">
    <property type="entry name" value="Serralysin-like metalloprotease, C-terminal"/>
    <property type="match status" value="2"/>
</dbReference>
<keyword evidence="2" id="KW-0964">Secreted</keyword>
<evidence type="ECO:0000256" key="2">
    <source>
        <dbReference type="ARBA" id="ARBA00022525"/>
    </source>
</evidence>
<dbReference type="InterPro" id="IPR011049">
    <property type="entry name" value="Serralysin-like_metalloprot_C"/>
</dbReference>
<dbReference type="PANTHER" id="PTHR38340">
    <property type="entry name" value="S-LAYER PROTEIN"/>
    <property type="match status" value="1"/>
</dbReference>
<evidence type="ECO:0000256" key="1">
    <source>
        <dbReference type="ARBA" id="ARBA00004613"/>
    </source>
</evidence>
<name>A0A8J4E104_9ACTN</name>
<dbReference type="Pfam" id="PF00353">
    <property type="entry name" value="HemolysinCabind"/>
    <property type="match status" value="5"/>
</dbReference>
<evidence type="ECO:0000256" key="3">
    <source>
        <dbReference type="SAM" id="SignalP"/>
    </source>
</evidence>
<keyword evidence="3" id="KW-0732">Signal</keyword>
<dbReference type="GO" id="GO:0005509">
    <property type="term" value="F:calcium ion binding"/>
    <property type="evidence" value="ECO:0007669"/>
    <property type="project" value="InterPro"/>
</dbReference>
<comment type="caution">
    <text evidence="4">The sequence shown here is derived from an EMBL/GenBank/DDBJ whole genome shotgun (WGS) entry which is preliminary data.</text>
</comment>
<evidence type="ECO:0000313" key="4">
    <source>
        <dbReference type="EMBL" id="GIJ57356.1"/>
    </source>
</evidence>
<dbReference type="EMBL" id="BOPG01000031">
    <property type="protein sequence ID" value="GIJ57356.1"/>
    <property type="molecule type" value="Genomic_DNA"/>
</dbReference>
<dbReference type="PRINTS" id="PR00313">
    <property type="entry name" value="CABNDNGRPT"/>
</dbReference>
<keyword evidence="5" id="KW-1185">Reference proteome</keyword>
<dbReference type="InterPro" id="IPR001343">
    <property type="entry name" value="Hemolysn_Ca-bd"/>
</dbReference>
<comment type="subcellular location">
    <subcellularLocation>
        <location evidence="1">Secreted</location>
    </subcellularLocation>
</comment>
<dbReference type="GO" id="GO:0005576">
    <property type="term" value="C:extracellular region"/>
    <property type="evidence" value="ECO:0007669"/>
    <property type="project" value="UniProtKB-SubCell"/>
</dbReference>
<dbReference type="Proteomes" id="UP000612585">
    <property type="component" value="Unassembled WGS sequence"/>
</dbReference>
<accession>A0A8J4E104</accession>
<feature type="chain" id="PRO_5035313341" description="Hemolysin-type calcium-binding repeat-containing protein" evidence="3">
    <location>
        <begin position="29"/>
        <end position="348"/>
    </location>
</feature>
<sequence>MRRQWVQGLLAAGLLTAAALAAPAAALAAPAAALPTTCSFLRATIVGTDGNDVITGTPGNDVVVTGAGNDTVIGNDGNDTVCMGTGNDRFDGGPGSDFFVSESVTDGVDVFVGGGFPEFGGDIFSYANRTTPVTVTLDGLANDGQAGERDNIDIKSYVQGGKGADLLTGSGGHDFLNGMGGDDTLRGLGDNDELWGNVGSDRMFGGQGDDYLVGGPGNDVSIAEPVLDGADFFEGGGGKDEAQYKTRTMPLFLSLDTVANDGAQGEGDKIWIDVEDLSGGSAGDVLRTSGESAHPNSMPANNLLSGGDGNDILIAFENDVTVDAVDGNAGSDVCQTDFGSDVTQNCEL</sequence>
<dbReference type="PANTHER" id="PTHR38340:SF1">
    <property type="entry name" value="S-LAYER PROTEIN"/>
    <property type="match status" value="1"/>
</dbReference>
<organism evidence="4 5">
    <name type="scientific">Virgisporangium aurantiacum</name>
    <dbReference type="NCBI Taxonomy" id="175570"/>
    <lineage>
        <taxon>Bacteria</taxon>
        <taxon>Bacillati</taxon>
        <taxon>Actinomycetota</taxon>
        <taxon>Actinomycetes</taxon>
        <taxon>Micromonosporales</taxon>
        <taxon>Micromonosporaceae</taxon>
        <taxon>Virgisporangium</taxon>
    </lineage>
</organism>
<protein>
    <recommendedName>
        <fullName evidence="6">Hemolysin-type calcium-binding repeat-containing protein</fullName>
    </recommendedName>
</protein>
<dbReference type="InterPro" id="IPR050557">
    <property type="entry name" value="RTX_toxin/Mannuronan_C5-epim"/>
</dbReference>
<evidence type="ECO:0008006" key="6">
    <source>
        <dbReference type="Google" id="ProtNLM"/>
    </source>
</evidence>